<dbReference type="RefSeq" id="WP_011176046.1">
    <property type="nucleotide sequence ID" value="NC_005861.2"/>
</dbReference>
<proteinExistence type="predicted"/>
<dbReference type="KEGG" id="pcu:PC_RS07190"/>
<dbReference type="Proteomes" id="UP000000529">
    <property type="component" value="Chromosome"/>
</dbReference>
<dbReference type="AlphaFoldDB" id="Q6MB25"/>
<evidence type="ECO:0000313" key="1">
    <source>
        <dbReference type="EMBL" id="CAF24224.1"/>
    </source>
</evidence>
<sequence>MSSSLKLLLAKICPYSDYSLILDNRHFYSWKKPYLSYDSHKGWSLERLNIFQRIVRSLFKLYSHTHFSHIGWRLSRETDIDPLFIQNMQKCWETAYPKKICPFFTFTPYLLYDSIKEMLELKSVQKVNKAQNNTIQEFIIDHINIGCTTETILQLLKDGQSDKDSNRNLICTIGLIIDLHRHSYLEADILRVFQGSGYEKRDIQSMFALVKQRCDNQSYDRDYIPPCQNNLTG</sequence>
<gene>
    <name evidence="1" type="ORF">PC_RS07190</name>
</gene>
<protein>
    <submittedName>
        <fullName evidence="1">Uncharacterized protein</fullName>
    </submittedName>
</protein>
<accession>Q6MB25</accession>
<dbReference type="STRING" id="264201.pc1500"/>
<name>Q6MB25_PARUW</name>
<keyword evidence="2" id="KW-1185">Reference proteome</keyword>
<reference evidence="1 2" key="1">
    <citation type="journal article" date="2004" name="Science">
        <title>Illuminating the evolutionary history of chlamydiae.</title>
        <authorList>
            <person name="Horn M."/>
            <person name="Collingro A."/>
            <person name="Schmitz-Esser S."/>
            <person name="Beier C.L."/>
            <person name="Purkhold U."/>
            <person name="Fartmann B."/>
            <person name="Brandt P."/>
            <person name="Nyakatura G.J."/>
            <person name="Droege M."/>
            <person name="Frishman D."/>
            <person name="Rattei T."/>
            <person name="Mewes H."/>
            <person name="Wagner M."/>
        </authorList>
    </citation>
    <scope>NUCLEOTIDE SEQUENCE [LARGE SCALE GENOMIC DNA]</scope>
    <source>
        <strain evidence="1 2">UWE25</strain>
    </source>
</reference>
<evidence type="ECO:0000313" key="2">
    <source>
        <dbReference type="Proteomes" id="UP000000529"/>
    </source>
</evidence>
<organism evidence="1 2">
    <name type="scientific">Protochlamydia amoebophila (strain UWE25)</name>
    <dbReference type="NCBI Taxonomy" id="264201"/>
    <lineage>
        <taxon>Bacteria</taxon>
        <taxon>Pseudomonadati</taxon>
        <taxon>Chlamydiota</taxon>
        <taxon>Chlamydiia</taxon>
        <taxon>Parachlamydiales</taxon>
        <taxon>Parachlamydiaceae</taxon>
        <taxon>Candidatus Protochlamydia</taxon>
    </lineage>
</organism>
<dbReference type="HOGENOM" id="CLU_1189030_0_0_0"/>
<dbReference type="EMBL" id="BX908798">
    <property type="protein sequence ID" value="CAF24224.1"/>
    <property type="molecule type" value="Genomic_DNA"/>
</dbReference>